<evidence type="ECO:0000256" key="5">
    <source>
        <dbReference type="SAM" id="MobiDB-lite"/>
    </source>
</evidence>
<proteinExistence type="inferred from homology"/>
<evidence type="ECO:0000259" key="7">
    <source>
        <dbReference type="Pfam" id="PF24621"/>
    </source>
</evidence>
<evidence type="ECO:0000256" key="3">
    <source>
        <dbReference type="ARBA" id="ARBA00022691"/>
    </source>
</evidence>
<dbReference type="Pfam" id="PF24621">
    <property type="entry name" value="DHQS_C"/>
    <property type="match status" value="1"/>
</dbReference>
<dbReference type="GO" id="GO:0017000">
    <property type="term" value="P:antibiotic biosynthetic process"/>
    <property type="evidence" value="ECO:0007669"/>
    <property type="project" value="InterPro"/>
</dbReference>
<keyword evidence="2" id="KW-0808">Transferase</keyword>
<evidence type="ECO:0000313" key="8">
    <source>
        <dbReference type="EMBL" id="CAE8643302.1"/>
    </source>
</evidence>
<keyword evidence="1" id="KW-0489">Methyltransferase</keyword>
<dbReference type="InterPro" id="IPR001646">
    <property type="entry name" value="5peptide_repeat"/>
</dbReference>
<keyword evidence="3" id="KW-0949">S-adenosyl-L-methionine</keyword>
<feature type="compositionally biased region" description="Low complexity" evidence="5">
    <location>
        <begin position="1991"/>
        <end position="2002"/>
    </location>
</feature>
<dbReference type="GO" id="GO:0032259">
    <property type="term" value="P:methylation"/>
    <property type="evidence" value="ECO:0007669"/>
    <property type="project" value="UniProtKB-KW"/>
</dbReference>
<comment type="caution">
    <text evidence="8">The sequence shown here is derived from an EMBL/GenBank/DDBJ whole genome shotgun (WGS) entry which is preliminary data.</text>
</comment>
<evidence type="ECO:0000313" key="9">
    <source>
        <dbReference type="Proteomes" id="UP000654075"/>
    </source>
</evidence>
<dbReference type="InterPro" id="IPR002935">
    <property type="entry name" value="SAM_O-MeTrfase"/>
</dbReference>
<dbReference type="SUPFAM" id="SSF56796">
    <property type="entry name" value="Dehydroquinate synthase-like"/>
    <property type="match status" value="1"/>
</dbReference>
<feature type="region of interest" description="Disordered" evidence="5">
    <location>
        <begin position="1157"/>
        <end position="1183"/>
    </location>
</feature>
<dbReference type="PROSITE" id="PS51682">
    <property type="entry name" value="SAM_OMT_I"/>
    <property type="match status" value="1"/>
</dbReference>
<dbReference type="Gene3D" id="1.20.1090.10">
    <property type="entry name" value="Dehydroquinate synthase-like - alpha domain"/>
    <property type="match status" value="1"/>
</dbReference>
<dbReference type="InterPro" id="IPR030960">
    <property type="entry name" value="DHQS/DOIS_N"/>
</dbReference>
<dbReference type="GO" id="GO:0016829">
    <property type="term" value="F:lyase activity"/>
    <property type="evidence" value="ECO:0007669"/>
    <property type="project" value="UniProtKB-KW"/>
</dbReference>
<keyword evidence="9" id="KW-1185">Reference proteome</keyword>
<dbReference type="SUPFAM" id="SSF141571">
    <property type="entry name" value="Pentapeptide repeat-like"/>
    <property type="match status" value="5"/>
</dbReference>
<dbReference type="PANTHER" id="PTHR14136:SF17">
    <property type="entry name" value="BTB_POZ DOMAIN-CONTAINING PROTEIN KCTD9"/>
    <property type="match status" value="1"/>
</dbReference>
<dbReference type="EMBL" id="CAJNNV010033325">
    <property type="protein sequence ID" value="CAE8643302.1"/>
    <property type="molecule type" value="Genomic_DNA"/>
</dbReference>
<dbReference type="OrthoDB" id="10251242at2759"/>
<feature type="domain" description="3-dehydroquinate synthase C-terminal" evidence="7">
    <location>
        <begin position="458"/>
        <end position="594"/>
    </location>
</feature>
<dbReference type="InterPro" id="IPR051082">
    <property type="entry name" value="Pentapeptide-BTB/POZ_domain"/>
</dbReference>
<sequence>MACTKCASLGSGPAFLQPVQSTRPRPASSLGQPPVQGDMSSVAAPAAATASATASAVLAVAGAVSLGAASGRRRAAKLPKVVCLQGAQNMPSPTLEINYYELDAVEAPRILSAVRLAIKMASPIVKESTSPEERLLKLLSEPSVQSMLTTVSRLPVFSKEMALAFKDDLDLLLALKQLKYFWNLPQSQLAILLEVMARQLEGPSQAAPFQEFLRVLTQTPNHAKNIKHLNDQLPAEVKAEYLRNADYLETADAHAVYPTSIYRQCDGFTLATKDASTIEAVMSTTLTTTIKIARKVLEPSNHLLYNIYKPLGRCVAVVDDKVDAIYGKELDAYFAGHGIEFKKIVSSGNEADKDIRDVERILVSLKKAGQGRHEPLLVVGGGVIADIAGFAAALYSRNTPYVMLCTSIVSGIDAGPSPRVCCNGFDYKNLYGAYHPPVLTITDRGFWKSLHPGWLRHGVAEIIKMAVMKDLSLFELVEQWGPKCLETKFGTVGDSVNDQAFQDVCDLIVGKAMEGYVRSEYGNLWETHQCRPHAYGHTWCPGYELPSGMLHGQAVGTCMGFGAYLAMKSDFIPEIECQRILKVISDCELCLWHPIMEDGAAIWRSQVAMIEKRGGNLAAPIPRPLGESGYLNDLSEEMLLQRLQEYKSICLSYPRQGRGVEEHCTEVGLADPQSNKIAPPEDRFVVTPTDLMITTLTKTQDMAAVGEVVRMLDGVDGMVVKYSTQPSEALRNISVQTAKTNPNWAEMEKKGATSKLLEAEMISGQAEGQLLQLLVKFGKVKKVLDIGTFTGYSSLAMAEALPEDGRVVTLERQEEAAKMAAENWASSPHVGKIESRVGEAQALLQELASQGESFDLVFLDVDKPGYFALYQTLMETGLLRVGGLLAVDNTMYKGEELTGERLSLNGEGARALNAGLLADDRVLQVMLPLRDGLTLVLPSTRGARSFGLSLECPPNDRWRVNPTSPPSREQPPRFKTHGTLQARKKRQLEAHASSLRRAADEQQVPGPWPEGLVEALSHAEEFLADPKQLHRLRCAVESEKVSGVTRTAICAAELLLSQRGIGSCRAALPALSRVRPSPDGTGTTAPASDKGALRLREFRSEAVSDEHLGRIQHLLSKHERGRTGESPAGPLLEWCCAAADHLAATRLPSPSALLLEDSQDADKSQRHAADVHELAPNGSGYPLDQASKTKAKFKPCKAIQSILEAGKSLRRANLARANLEQADLEKQDLREVHLQGACLRRASLRGAQLQHADLCEADLHLVRMEGANLCFAILDGARLAAVVASSANFEQATLKNSSLRAATLRGASFKRAQLQNADLFQACLDEANFEEANLTGASLEGASLIGTCLRGANLRSASLRAASLENCDLTGADLTGADLEGARLFNSNLAAACLDGAVMKKVELKDINLVNASLERVDLCSGQLKNIDLQGSRLTRASLKNAKLQKVHLQGALLSDAVLDDANLRDTNLALADLRKASLAGADLFGCNLSGVNLTAANLSNCDLSQCNLTGAKLQGASLEGAKLRKAILVEVEGDRVRLDGARLPGADLRGASLQHARAPGADFSAVNLVGAKLANLSAANARWAGADLSDSDLTRAVLTEGDFQKALLSGARLEGAQLQGANMAGASLIAANAESANLSGASLEGCCMTGAKLARANLTRAVLSGSHGPKLCLADALLGAADLSGANLPEADLSGARGDSISLRSAQLPGANLSTALFSNLLADGAGLQGCNLKAAVLRGARLQRACLDDALLEGAQLQQAKLSKATMKKAVLDFASLQEADLTEAICSFASFRGAQLRGACLRGAVLVGGMLDRAELGGACLIGATLSGACLRNAMLERADLSQITASGADFGHADLRHVKLLQARLEEACLDGALLQGAGLKDAVLDRASLAGAHLERADLTSCSLQQADLEGADLCLVTLSSANLFEASLKNVTGLASARLDRAILCRADLRGTNTTGSRREGDPPGSTLQPFPDGLPAKVVPQPLPSSSSEGLSEASQRAASETWTRRVNLTQALFDAPYPVT</sequence>
<dbReference type="InterPro" id="IPR056179">
    <property type="entry name" value="DHQS_C"/>
</dbReference>
<evidence type="ECO:0008006" key="10">
    <source>
        <dbReference type="Google" id="ProtNLM"/>
    </source>
</evidence>
<comment type="similarity">
    <text evidence="4">Belongs to the class I-like SAM-binding methyltransferase superfamily. Cation-dependent O-methyltransferase family.</text>
</comment>
<dbReference type="InterPro" id="IPR029063">
    <property type="entry name" value="SAM-dependent_MTases_sf"/>
</dbReference>
<feature type="domain" description="3-dehydroquinate synthase N-terminal" evidence="6">
    <location>
        <begin position="347"/>
        <end position="451"/>
    </location>
</feature>
<dbReference type="CDD" id="cd02440">
    <property type="entry name" value="AdoMet_MTases"/>
    <property type="match status" value="1"/>
</dbReference>
<feature type="region of interest" description="Disordered" evidence="5">
    <location>
        <begin position="15"/>
        <end position="39"/>
    </location>
</feature>
<feature type="region of interest" description="Disordered" evidence="5">
    <location>
        <begin position="1958"/>
        <end position="2009"/>
    </location>
</feature>
<evidence type="ECO:0000256" key="2">
    <source>
        <dbReference type="ARBA" id="ARBA00022679"/>
    </source>
</evidence>
<dbReference type="Gene3D" id="3.40.50.150">
    <property type="entry name" value="Vaccinia Virus protein VP39"/>
    <property type="match status" value="1"/>
</dbReference>
<dbReference type="Gene3D" id="3.40.50.1970">
    <property type="match status" value="1"/>
</dbReference>
<reference evidence="8" key="1">
    <citation type="submission" date="2021-02" db="EMBL/GenBank/DDBJ databases">
        <authorList>
            <person name="Dougan E. K."/>
            <person name="Rhodes N."/>
            <person name="Thang M."/>
            <person name="Chan C."/>
        </authorList>
    </citation>
    <scope>NUCLEOTIDE SEQUENCE</scope>
</reference>
<dbReference type="PANTHER" id="PTHR14136">
    <property type="entry name" value="BTB_POZ DOMAIN-CONTAINING PROTEIN KCTD9"/>
    <property type="match status" value="1"/>
</dbReference>
<dbReference type="GO" id="GO:0008171">
    <property type="term" value="F:O-methyltransferase activity"/>
    <property type="evidence" value="ECO:0007669"/>
    <property type="project" value="InterPro"/>
</dbReference>
<dbReference type="Gene3D" id="2.160.20.80">
    <property type="entry name" value="E3 ubiquitin-protein ligase SopA"/>
    <property type="match status" value="5"/>
</dbReference>
<feature type="compositionally biased region" description="Basic and acidic residues" evidence="5">
    <location>
        <begin position="1160"/>
        <end position="1173"/>
    </location>
</feature>
<organism evidence="8 9">
    <name type="scientific">Polarella glacialis</name>
    <name type="common">Dinoflagellate</name>
    <dbReference type="NCBI Taxonomy" id="89957"/>
    <lineage>
        <taxon>Eukaryota</taxon>
        <taxon>Sar</taxon>
        <taxon>Alveolata</taxon>
        <taxon>Dinophyceae</taxon>
        <taxon>Suessiales</taxon>
        <taxon>Suessiaceae</taxon>
        <taxon>Polarella</taxon>
    </lineage>
</organism>
<protein>
    <recommendedName>
        <fullName evidence="10">3-dehydroquinate synthase domain-containing protein</fullName>
    </recommendedName>
</protein>
<name>A0A813HYH3_POLGL</name>
<dbReference type="SUPFAM" id="SSF53335">
    <property type="entry name" value="S-adenosyl-L-methionine-dependent methyltransferases"/>
    <property type="match status" value="1"/>
</dbReference>
<dbReference type="CDD" id="cd08199">
    <property type="entry name" value="EEVS"/>
    <property type="match status" value="1"/>
</dbReference>
<dbReference type="InterPro" id="IPR035872">
    <property type="entry name" value="EEVS-like"/>
</dbReference>
<feature type="region of interest" description="Disordered" evidence="5">
    <location>
        <begin position="954"/>
        <end position="982"/>
    </location>
</feature>
<dbReference type="Pfam" id="PF00805">
    <property type="entry name" value="Pentapeptide"/>
    <property type="match status" value="15"/>
</dbReference>
<evidence type="ECO:0000259" key="6">
    <source>
        <dbReference type="Pfam" id="PF01761"/>
    </source>
</evidence>
<accession>A0A813HYH3</accession>
<dbReference type="Pfam" id="PF01761">
    <property type="entry name" value="DHQ_synthase"/>
    <property type="match status" value="1"/>
</dbReference>
<dbReference type="Pfam" id="PF01596">
    <property type="entry name" value="Methyltransf_3"/>
    <property type="match status" value="1"/>
</dbReference>
<evidence type="ECO:0000256" key="4">
    <source>
        <dbReference type="ARBA" id="ARBA00023453"/>
    </source>
</evidence>
<dbReference type="Proteomes" id="UP000654075">
    <property type="component" value="Unassembled WGS sequence"/>
</dbReference>
<gene>
    <name evidence="8" type="ORF">PGLA1383_LOCUS57650</name>
</gene>
<evidence type="ECO:0000256" key="1">
    <source>
        <dbReference type="ARBA" id="ARBA00022603"/>
    </source>
</evidence>